<comment type="caution">
    <text evidence="2">The sequence shown here is derived from an EMBL/GenBank/DDBJ whole genome shotgun (WGS) entry which is preliminary data.</text>
</comment>
<evidence type="ECO:0000256" key="1">
    <source>
        <dbReference type="SAM" id="MobiDB-lite"/>
    </source>
</evidence>
<dbReference type="AlphaFoldDB" id="A0ABD2B221"/>
<evidence type="ECO:0000313" key="2">
    <source>
        <dbReference type="EMBL" id="KAL2726765.1"/>
    </source>
</evidence>
<keyword evidence="3" id="KW-1185">Reference proteome</keyword>
<proteinExistence type="predicted"/>
<evidence type="ECO:0000313" key="3">
    <source>
        <dbReference type="Proteomes" id="UP001607302"/>
    </source>
</evidence>
<feature type="compositionally biased region" description="Low complexity" evidence="1">
    <location>
        <begin position="1"/>
        <end position="11"/>
    </location>
</feature>
<feature type="region of interest" description="Disordered" evidence="1">
    <location>
        <begin position="1"/>
        <end position="21"/>
    </location>
</feature>
<name>A0ABD2B221_VESSQ</name>
<organism evidence="2 3">
    <name type="scientific">Vespula squamosa</name>
    <name type="common">Southern yellow jacket</name>
    <name type="synonym">Wasp</name>
    <dbReference type="NCBI Taxonomy" id="30214"/>
    <lineage>
        <taxon>Eukaryota</taxon>
        <taxon>Metazoa</taxon>
        <taxon>Ecdysozoa</taxon>
        <taxon>Arthropoda</taxon>
        <taxon>Hexapoda</taxon>
        <taxon>Insecta</taxon>
        <taxon>Pterygota</taxon>
        <taxon>Neoptera</taxon>
        <taxon>Endopterygota</taxon>
        <taxon>Hymenoptera</taxon>
        <taxon>Apocrita</taxon>
        <taxon>Aculeata</taxon>
        <taxon>Vespoidea</taxon>
        <taxon>Vespidae</taxon>
        <taxon>Vespinae</taxon>
        <taxon>Vespula</taxon>
    </lineage>
</organism>
<gene>
    <name evidence="2" type="ORF">V1478_007043</name>
</gene>
<dbReference type="EMBL" id="JAUDFV010000133">
    <property type="protein sequence ID" value="KAL2726765.1"/>
    <property type="molecule type" value="Genomic_DNA"/>
</dbReference>
<reference evidence="2 3" key="1">
    <citation type="journal article" date="2024" name="Ann. Entomol. Soc. Am.">
        <title>Genomic analyses of the southern and eastern yellowjacket wasps (Hymenoptera: Vespidae) reveal evolutionary signatures of social life.</title>
        <authorList>
            <person name="Catto M.A."/>
            <person name="Caine P.B."/>
            <person name="Orr S.E."/>
            <person name="Hunt B.G."/>
            <person name="Goodisman M.A.D."/>
        </authorList>
    </citation>
    <scope>NUCLEOTIDE SEQUENCE [LARGE SCALE GENOMIC DNA]</scope>
    <source>
        <strain evidence="2">233</strain>
        <tissue evidence="2">Head and thorax</tissue>
    </source>
</reference>
<sequence>MDNTDTNDSTNENPAEPKTDVLTVAEGGLAESPEIVTNSDLKSSEGSISYKTATEETEDTDVLTFEEEDKHEVHFAIKHTSITYEAEESMSIISVLLEEYFDSSFFIYLPRLLLVEEIPVEYRDKFTQTFFKAMTKLSNRRYVEIINMQVDHNDPTLVFYCPSYELLTSFHENEENIDN</sequence>
<accession>A0ABD2B221</accession>
<protein>
    <submittedName>
        <fullName evidence="2">Uncharacterized protein</fullName>
    </submittedName>
</protein>
<dbReference type="Proteomes" id="UP001607302">
    <property type="component" value="Unassembled WGS sequence"/>
</dbReference>